<dbReference type="SUPFAM" id="SSF48576">
    <property type="entry name" value="Terpenoid synthases"/>
    <property type="match status" value="1"/>
</dbReference>
<dbReference type="GO" id="GO:0046872">
    <property type="term" value="F:metal ion binding"/>
    <property type="evidence" value="ECO:0007669"/>
    <property type="project" value="UniProtKB-KW"/>
</dbReference>
<organism evidence="7 8">
    <name type="scientific">Pleurotus ostreatus (strain PC15)</name>
    <name type="common">Oyster mushroom</name>
    <dbReference type="NCBI Taxonomy" id="1137138"/>
    <lineage>
        <taxon>Eukaryota</taxon>
        <taxon>Fungi</taxon>
        <taxon>Dikarya</taxon>
        <taxon>Basidiomycota</taxon>
        <taxon>Agaricomycotina</taxon>
        <taxon>Agaricomycetes</taxon>
        <taxon>Agaricomycetidae</taxon>
        <taxon>Agaricales</taxon>
        <taxon>Pleurotineae</taxon>
        <taxon>Pleurotaceae</taxon>
        <taxon>Pleurotus</taxon>
    </lineage>
</organism>
<dbReference type="Gene3D" id="1.10.600.10">
    <property type="entry name" value="Farnesyl Diphosphate Synthase"/>
    <property type="match status" value="1"/>
</dbReference>
<dbReference type="HOGENOM" id="CLU_042538_2_1_1"/>
<proteinExistence type="inferred from homology"/>
<name>A0A067NE14_PLEO1</name>
<dbReference type="VEuPathDB" id="FungiDB:PLEOSDRAFT_160421"/>
<dbReference type="Pfam" id="PF19086">
    <property type="entry name" value="Terpene_syn_C_2"/>
    <property type="match status" value="1"/>
</dbReference>
<dbReference type="PANTHER" id="PTHR35201">
    <property type="entry name" value="TERPENE SYNTHASE"/>
    <property type="match status" value="1"/>
</dbReference>
<dbReference type="EMBL" id="KL198010">
    <property type="protein sequence ID" value="KDQ26263.1"/>
    <property type="molecule type" value="Genomic_DNA"/>
</dbReference>
<dbReference type="PANTHER" id="PTHR35201:SF4">
    <property type="entry name" value="BETA-PINACENE SYNTHASE-RELATED"/>
    <property type="match status" value="1"/>
</dbReference>
<dbReference type="OrthoDB" id="2861623at2759"/>
<dbReference type="GO" id="GO:0008299">
    <property type="term" value="P:isoprenoid biosynthetic process"/>
    <property type="evidence" value="ECO:0007669"/>
    <property type="project" value="UniProtKB-ARBA"/>
</dbReference>
<evidence type="ECO:0000313" key="8">
    <source>
        <dbReference type="Proteomes" id="UP000027073"/>
    </source>
</evidence>
<dbReference type="GO" id="GO:0010333">
    <property type="term" value="F:terpene synthase activity"/>
    <property type="evidence" value="ECO:0007669"/>
    <property type="project" value="InterPro"/>
</dbReference>
<keyword evidence="5 6" id="KW-0456">Lyase</keyword>
<dbReference type="SFLD" id="SFLDG01020">
    <property type="entry name" value="Terpene_Cyclase_Like_2"/>
    <property type="match status" value="1"/>
</dbReference>
<comment type="similarity">
    <text evidence="2 6">Belongs to the terpene synthase family.</text>
</comment>
<accession>A0A067NE14</accession>
<gene>
    <name evidence="7" type="ORF">PLEOSDRAFT_160421</name>
</gene>
<comment type="cofactor">
    <cofactor evidence="1 6">
        <name>Mg(2+)</name>
        <dbReference type="ChEBI" id="CHEBI:18420"/>
    </cofactor>
</comment>
<sequence length="360" mass="40517">MAPTASFIPDSERAPSSFILPDLVSHCKFPLTYHPQGDEIALQSVTWLDAMCPDLSPKARKALWGLQAGELTAYCYPDSTAERLRVVSDFMNYLFHLDNISDGMMTRETDVLADSVMNALWYPEEYMPTHAKGKVQPAEELNAGKIARDYWSRCITDAGPGVQARFKESLELFFEAVNVQARARDADEVQDLESYIDVRRDTSGCKPVFDLIEYAMGFDLPEEVVTNPIIKALNQGTNDLVTWSNDIFSYNVEQSRGDTHNMIVILMTYHGHTLQSAVDYVGDLCSKTIDTFIENRTKVPSWGPEIDVMAQAYVQGLQDWITGSLHWSFMTHRYFGTNGAEVKNTRFVKLLPLKGEPTVA</sequence>
<evidence type="ECO:0000256" key="4">
    <source>
        <dbReference type="ARBA" id="ARBA00022842"/>
    </source>
</evidence>
<protein>
    <recommendedName>
        <fullName evidence="6">Terpene synthase</fullName>
        <ecNumber evidence="6">4.2.3.-</ecNumber>
    </recommendedName>
</protein>
<evidence type="ECO:0000313" key="7">
    <source>
        <dbReference type="EMBL" id="KDQ26263.1"/>
    </source>
</evidence>
<dbReference type="EC" id="4.2.3.-" evidence="6"/>
<dbReference type="AlphaFoldDB" id="A0A067NE14"/>
<dbReference type="Proteomes" id="UP000027073">
    <property type="component" value="Unassembled WGS sequence"/>
</dbReference>
<evidence type="ECO:0000256" key="1">
    <source>
        <dbReference type="ARBA" id="ARBA00001946"/>
    </source>
</evidence>
<keyword evidence="4 6" id="KW-0460">Magnesium</keyword>
<evidence type="ECO:0000256" key="5">
    <source>
        <dbReference type="ARBA" id="ARBA00023239"/>
    </source>
</evidence>
<evidence type="ECO:0000256" key="2">
    <source>
        <dbReference type="ARBA" id="ARBA00006333"/>
    </source>
</evidence>
<keyword evidence="3 6" id="KW-0479">Metal-binding</keyword>
<evidence type="ECO:0000256" key="6">
    <source>
        <dbReference type="RuleBase" id="RU366034"/>
    </source>
</evidence>
<dbReference type="STRING" id="1137138.A0A067NE14"/>
<dbReference type="InterPro" id="IPR034686">
    <property type="entry name" value="Terpene_cyclase-like_2"/>
</dbReference>
<evidence type="ECO:0000256" key="3">
    <source>
        <dbReference type="ARBA" id="ARBA00022723"/>
    </source>
</evidence>
<dbReference type="InterPro" id="IPR008949">
    <property type="entry name" value="Isoprenoid_synthase_dom_sf"/>
</dbReference>
<reference evidence="8" key="1">
    <citation type="journal article" date="2014" name="Proc. Natl. Acad. Sci. U.S.A.">
        <title>Extensive sampling of basidiomycete genomes demonstrates inadequacy of the white-rot/brown-rot paradigm for wood decay fungi.</title>
        <authorList>
            <person name="Riley R."/>
            <person name="Salamov A.A."/>
            <person name="Brown D.W."/>
            <person name="Nagy L.G."/>
            <person name="Floudas D."/>
            <person name="Held B.W."/>
            <person name="Levasseur A."/>
            <person name="Lombard V."/>
            <person name="Morin E."/>
            <person name="Otillar R."/>
            <person name="Lindquist E.A."/>
            <person name="Sun H."/>
            <person name="LaButti K.M."/>
            <person name="Schmutz J."/>
            <person name="Jabbour D."/>
            <person name="Luo H."/>
            <person name="Baker S.E."/>
            <person name="Pisabarro A.G."/>
            <person name="Walton J.D."/>
            <person name="Blanchette R.A."/>
            <person name="Henrissat B."/>
            <person name="Martin F."/>
            <person name="Cullen D."/>
            <person name="Hibbett D.S."/>
            <person name="Grigoriev I.V."/>
        </authorList>
    </citation>
    <scope>NUCLEOTIDE SEQUENCE [LARGE SCALE GENOMIC DNA]</scope>
    <source>
        <strain evidence="8">PC15</strain>
    </source>
</reference>
<dbReference type="SFLD" id="SFLDS00005">
    <property type="entry name" value="Isoprenoid_Synthase_Type_I"/>
    <property type="match status" value="1"/>
</dbReference>
<dbReference type="InParanoid" id="A0A067NE14"/>